<dbReference type="Proteomes" id="UP000007322">
    <property type="component" value="Chromosome 6"/>
</dbReference>
<evidence type="ECO:0000313" key="2">
    <source>
        <dbReference type="EMBL" id="AEO60988.1"/>
    </source>
</evidence>
<accession>G2QM08</accession>
<dbReference type="STRING" id="573729.G2QM08"/>
<evidence type="ECO:0000313" key="3">
    <source>
        <dbReference type="Proteomes" id="UP000007322"/>
    </source>
</evidence>
<reference evidence="2 3" key="1">
    <citation type="journal article" date="2011" name="Nat. Biotechnol.">
        <title>Comparative genomic analysis of the thermophilic biomass-degrading fungi Myceliophthora thermophila and Thielavia terrestris.</title>
        <authorList>
            <person name="Berka R.M."/>
            <person name="Grigoriev I.V."/>
            <person name="Otillar R."/>
            <person name="Salamov A."/>
            <person name="Grimwood J."/>
            <person name="Reid I."/>
            <person name="Ishmael N."/>
            <person name="John T."/>
            <person name="Darmond C."/>
            <person name="Moisan M.-C."/>
            <person name="Henrissat B."/>
            <person name="Coutinho P.M."/>
            <person name="Lombard V."/>
            <person name="Natvig D.O."/>
            <person name="Lindquist E."/>
            <person name="Schmutz J."/>
            <person name="Lucas S."/>
            <person name="Harris P."/>
            <person name="Powlowski J."/>
            <person name="Bellemare A."/>
            <person name="Taylor D."/>
            <person name="Butler G."/>
            <person name="de Vries R.P."/>
            <person name="Allijn I.E."/>
            <person name="van den Brink J."/>
            <person name="Ushinsky S."/>
            <person name="Storms R."/>
            <person name="Powell A.J."/>
            <person name="Paulsen I.T."/>
            <person name="Elbourne L.D.H."/>
            <person name="Baker S.E."/>
            <person name="Magnuson J."/>
            <person name="LaBoissiere S."/>
            <person name="Clutterbuck A.J."/>
            <person name="Martinez D."/>
            <person name="Wogulis M."/>
            <person name="de Leon A.L."/>
            <person name="Rey M.W."/>
            <person name="Tsang A."/>
        </authorList>
    </citation>
    <scope>NUCLEOTIDE SEQUENCE [LARGE SCALE GENOMIC DNA]</scope>
    <source>
        <strain evidence="3">ATCC 42464 / BCRC 31852 / DSM 1799</strain>
    </source>
</reference>
<proteinExistence type="predicted"/>
<feature type="compositionally biased region" description="Polar residues" evidence="1">
    <location>
        <begin position="129"/>
        <end position="140"/>
    </location>
</feature>
<feature type="region of interest" description="Disordered" evidence="1">
    <location>
        <begin position="129"/>
        <end position="148"/>
    </location>
</feature>
<dbReference type="InParanoid" id="G2QM08"/>
<protein>
    <submittedName>
        <fullName evidence="2">Uncharacterized protein</fullName>
    </submittedName>
</protein>
<dbReference type="EMBL" id="CP003007">
    <property type="protein sequence ID" value="AEO60988.1"/>
    <property type="molecule type" value="Genomic_DNA"/>
</dbReference>
<keyword evidence="3" id="KW-1185">Reference proteome</keyword>
<sequence length="324" mass="36230">MDGPVAEDDPVAEDGPNLADAILDQSTGMTLRPRVLPSYRGAASSNTVSRRRARVALVKPTEIPRDCCPGVPPWLRLTLSNSHLFDGNAANQLLPFLPQLCRKHLQFYAKQARDTAFARNANMVGLPDTSNKAASYTDTGPPSRRRRASLSDVFPPKRLRFDTSGVFLRTPRVAGDRPVHDRIANNAYQIRALAELEQSRPLPGSHGDETNQLLRKLLNKAQHPNSSEALFCTSIEAARIVETQCSGDALIITEDQQPFVWGKDAGRPIEQFFRRFRISSLSVSVQVPSRPSIEESFEVHELREVKERFLRRESISDPWNVLDL</sequence>
<dbReference type="HOGENOM" id="CLU_858375_0_0_1"/>
<dbReference type="AlphaFoldDB" id="G2QM08"/>
<dbReference type="RefSeq" id="XP_003666233.1">
    <property type="nucleotide sequence ID" value="XM_003666185.1"/>
</dbReference>
<dbReference type="GeneID" id="11514448"/>
<gene>
    <name evidence="2" type="ORF">MYCTH_2310765</name>
</gene>
<evidence type="ECO:0000256" key="1">
    <source>
        <dbReference type="SAM" id="MobiDB-lite"/>
    </source>
</evidence>
<name>G2QM08_THET4</name>
<organism evidence="2 3">
    <name type="scientific">Thermothelomyces thermophilus (strain ATCC 42464 / BCRC 31852 / DSM 1799)</name>
    <name type="common">Sporotrichum thermophile</name>
    <dbReference type="NCBI Taxonomy" id="573729"/>
    <lineage>
        <taxon>Eukaryota</taxon>
        <taxon>Fungi</taxon>
        <taxon>Dikarya</taxon>
        <taxon>Ascomycota</taxon>
        <taxon>Pezizomycotina</taxon>
        <taxon>Sordariomycetes</taxon>
        <taxon>Sordariomycetidae</taxon>
        <taxon>Sordariales</taxon>
        <taxon>Chaetomiaceae</taxon>
        <taxon>Thermothelomyces</taxon>
    </lineage>
</organism>
<dbReference type="VEuPathDB" id="FungiDB:MYCTH_2310765"/>
<dbReference type="OrthoDB" id="5077844at2759"/>
<dbReference type="eggNOG" id="ENOG502R9Y5">
    <property type="taxonomic scope" value="Eukaryota"/>
</dbReference>
<dbReference type="KEGG" id="mtm:MYCTH_2310765"/>